<gene>
    <name evidence="1" type="ORF">OEW28_18550</name>
</gene>
<reference evidence="1 2" key="1">
    <citation type="submission" date="2022-10" db="EMBL/GenBank/DDBJ databases">
        <title>Defluviimonas sp. nov., isolated from ocean surface water.</title>
        <authorList>
            <person name="He W."/>
            <person name="Wang L."/>
            <person name="Zhang D.-F."/>
        </authorList>
    </citation>
    <scope>NUCLEOTIDE SEQUENCE [LARGE SCALE GENOMIC DNA]</scope>
    <source>
        <strain evidence="1 2">WL0002</strain>
    </source>
</reference>
<name>A0ABT2ZHJ7_9RHOB</name>
<sequence>MKLTEKQKLEAMALRFYQGLEWAPEAGHLYTTSRADLEVYEVVKVEGGKVFTRYTEGETAEVSEWPATEFLTEGFGPKRVWVPPFVLSN</sequence>
<dbReference type="EMBL" id="JAOWKY010000008">
    <property type="protein sequence ID" value="MCV2870617.1"/>
    <property type="molecule type" value="Genomic_DNA"/>
</dbReference>
<dbReference type="RefSeq" id="WP_263736295.1">
    <property type="nucleotide sequence ID" value="NZ_JAOWKY010000008.1"/>
</dbReference>
<keyword evidence="2" id="KW-1185">Reference proteome</keyword>
<protein>
    <submittedName>
        <fullName evidence="1">Uncharacterized protein</fullName>
    </submittedName>
</protein>
<accession>A0ABT2ZHJ7</accession>
<evidence type="ECO:0000313" key="1">
    <source>
        <dbReference type="EMBL" id="MCV2870617.1"/>
    </source>
</evidence>
<organism evidence="1 2">
    <name type="scientific">Albidovulum marisflavi</name>
    <dbReference type="NCBI Taxonomy" id="2984159"/>
    <lineage>
        <taxon>Bacteria</taxon>
        <taxon>Pseudomonadati</taxon>
        <taxon>Pseudomonadota</taxon>
        <taxon>Alphaproteobacteria</taxon>
        <taxon>Rhodobacterales</taxon>
        <taxon>Paracoccaceae</taxon>
        <taxon>Albidovulum</taxon>
    </lineage>
</organism>
<dbReference type="Proteomes" id="UP001652542">
    <property type="component" value="Unassembled WGS sequence"/>
</dbReference>
<comment type="caution">
    <text evidence="1">The sequence shown here is derived from an EMBL/GenBank/DDBJ whole genome shotgun (WGS) entry which is preliminary data.</text>
</comment>
<proteinExistence type="predicted"/>
<evidence type="ECO:0000313" key="2">
    <source>
        <dbReference type="Proteomes" id="UP001652542"/>
    </source>
</evidence>